<evidence type="ECO:0000313" key="3">
    <source>
        <dbReference type="Proteomes" id="UP000287166"/>
    </source>
</evidence>
<dbReference type="EMBL" id="BFAD01000003">
    <property type="protein sequence ID" value="GBE81268.1"/>
    <property type="molecule type" value="Genomic_DNA"/>
</dbReference>
<evidence type="ECO:0000256" key="1">
    <source>
        <dbReference type="SAM" id="MobiDB-lite"/>
    </source>
</evidence>
<organism evidence="2 3">
    <name type="scientific">Sparassis crispa</name>
    <dbReference type="NCBI Taxonomy" id="139825"/>
    <lineage>
        <taxon>Eukaryota</taxon>
        <taxon>Fungi</taxon>
        <taxon>Dikarya</taxon>
        <taxon>Basidiomycota</taxon>
        <taxon>Agaricomycotina</taxon>
        <taxon>Agaricomycetes</taxon>
        <taxon>Polyporales</taxon>
        <taxon>Sparassidaceae</taxon>
        <taxon>Sparassis</taxon>
    </lineage>
</organism>
<feature type="region of interest" description="Disordered" evidence="1">
    <location>
        <begin position="125"/>
        <end position="153"/>
    </location>
</feature>
<proteinExistence type="predicted"/>
<name>A0A401GGG4_9APHY</name>
<dbReference type="AlphaFoldDB" id="A0A401GGG4"/>
<gene>
    <name evidence="2" type="ORF">SCP_0309950</name>
</gene>
<dbReference type="GeneID" id="38778185"/>
<evidence type="ECO:0000313" key="2">
    <source>
        <dbReference type="EMBL" id="GBE81268.1"/>
    </source>
</evidence>
<reference evidence="2 3" key="1">
    <citation type="journal article" date="2018" name="Sci. Rep.">
        <title>Genome sequence of the cauliflower mushroom Sparassis crispa (Hanabiratake) and its association with beneficial usage.</title>
        <authorList>
            <person name="Kiyama R."/>
            <person name="Furutani Y."/>
            <person name="Kawaguchi K."/>
            <person name="Nakanishi T."/>
        </authorList>
    </citation>
    <scope>NUCLEOTIDE SEQUENCE [LARGE SCALE GENOMIC DNA]</scope>
</reference>
<accession>A0A401GGG4</accession>
<protein>
    <submittedName>
        <fullName evidence="2">Uncharacterized protein</fullName>
    </submittedName>
</protein>
<sequence length="153" mass="17225">MSPSRHSCHGVLHIPLYIPQSPLLSGVSADTFASGTFLGGSSTLRSPSYPPLSRRPKYACAYGYRYGYDKPLPSTPSPTIPPKDIIRLLDVLEQMDNDIAGEVQRVKDHIREARALVGEFKAERRARSERVQERRDKQRQETKGVDDDFWLGV</sequence>
<dbReference type="Proteomes" id="UP000287166">
    <property type="component" value="Unassembled WGS sequence"/>
</dbReference>
<dbReference type="InParanoid" id="A0A401GGG4"/>
<dbReference type="RefSeq" id="XP_027612181.1">
    <property type="nucleotide sequence ID" value="XM_027756380.1"/>
</dbReference>
<feature type="compositionally biased region" description="Basic and acidic residues" evidence="1">
    <location>
        <begin position="125"/>
        <end position="146"/>
    </location>
</feature>
<comment type="caution">
    <text evidence="2">The sequence shown here is derived from an EMBL/GenBank/DDBJ whole genome shotgun (WGS) entry which is preliminary data.</text>
</comment>
<dbReference type="OrthoDB" id="3018737at2759"/>
<keyword evidence="3" id="KW-1185">Reference proteome</keyword>
<dbReference type="STRING" id="139825.A0A401GGG4"/>